<reference evidence="2 3" key="1">
    <citation type="submission" date="2020-03" db="EMBL/GenBank/DDBJ databases">
        <title>Genomic Encyclopedia of Type Strains, Phase III (KMG-III): the genomes of soil and plant-associated and newly described type strains.</title>
        <authorList>
            <person name="Whitman W."/>
        </authorList>
    </citation>
    <scope>NUCLEOTIDE SEQUENCE [LARGE SCALE GENOMIC DNA]</scope>
    <source>
        <strain evidence="2 3">CECT 4207</strain>
    </source>
</reference>
<feature type="transmembrane region" description="Helical" evidence="1">
    <location>
        <begin position="90"/>
        <end position="113"/>
    </location>
</feature>
<keyword evidence="1" id="KW-0472">Membrane</keyword>
<comment type="caution">
    <text evidence="2">The sequence shown here is derived from an EMBL/GenBank/DDBJ whole genome shotgun (WGS) entry which is preliminary data.</text>
</comment>
<feature type="transmembrane region" description="Helical" evidence="1">
    <location>
        <begin position="12"/>
        <end position="30"/>
    </location>
</feature>
<dbReference type="Proteomes" id="UP000802392">
    <property type="component" value="Unassembled WGS sequence"/>
</dbReference>
<keyword evidence="1" id="KW-0812">Transmembrane</keyword>
<dbReference type="EMBL" id="JAAOZD010000001">
    <property type="protein sequence ID" value="NIJ00332.1"/>
    <property type="molecule type" value="Genomic_DNA"/>
</dbReference>
<evidence type="ECO:0000313" key="2">
    <source>
        <dbReference type="EMBL" id="NIJ00332.1"/>
    </source>
</evidence>
<gene>
    <name evidence="2" type="ORF">FHR86_000630</name>
</gene>
<name>A0ABX0THU2_9MICC</name>
<feature type="transmembrane region" description="Helical" evidence="1">
    <location>
        <begin position="119"/>
        <end position="138"/>
    </location>
</feature>
<organism evidence="2 3">
    <name type="scientific">Paenarthrobacter ilicis</name>
    <dbReference type="NCBI Taxonomy" id="43665"/>
    <lineage>
        <taxon>Bacteria</taxon>
        <taxon>Bacillati</taxon>
        <taxon>Actinomycetota</taxon>
        <taxon>Actinomycetes</taxon>
        <taxon>Micrococcales</taxon>
        <taxon>Micrococcaceae</taxon>
        <taxon>Paenarthrobacter</taxon>
    </lineage>
</organism>
<keyword evidence="1" id="KW-1133">Transmembrane helix</keyword>
<accession>A0ABX0THU2</accession>
<evidence type="ECO:0000256" key="1">
    <source>
        <dbReference type="SAM" id="Phobius"/>
    </source>
</evidence>
<protein>
    <submittedName>
        <fullName evidence="2">Uncharacterized protein</fullName>
    </submittedName>
</protein>
<dbReference type="RefSeq" id="WP_167263791.1">
    <property type="nucleotide sequence ID" value="NZ_BAAAVO010000002.1"/>
</dbReference>
<sequence length="153" mass="17118">MLAEEQAVGNAFIWLLSCLPFGVGILMLTWNPEVHTYIASTGYLSIDRTYIFTASYFATVIGLLLTYGATVVLAVFDYRWLSRKGVVRPFSWAWSFAGGVPYVIGRAVIIHKVAPRRGLWPIAVIVSGWGLYFVAGFAKMLPFMQSVFYELGY</sequence>
<evidence type="ECO:0000313" key="3">
    <source>
        <dbReference type="Proteomes" id="UP000802392"/>
    </source>
</evidence>
<feature type="transmembrane region" description="Helical" evidence="1">
    <location>
        <begin position="50"/>
        <end position="78"/>
    </location>
</feature>
<keyword evidence="3" id="KW-1185">Reference proteome</keyword>
<proteinExistence type="predicted"/>